<dbReference type="PRINTS" id="PR00344">
    <property type="entry name" value="BCTRLSENSOR"/>
</dbReference>
<dbReference type="PROSITE" id="PS50113">
    <property type="entry name" value="PAC"/>
    <property type="match status" value="3"/>
</dbReference>
<dbReference type="InterPro" id="IPR001610">
    <property type="entry name" value="PAC"/>
</dbReference>
<dbReference type="CDD" id="cd00082">
    <property type="entry name" value="HisKA"/>
    <property type="match status" value="1"/>
</dbReference>
<evidence type="ECO:0000259" key="10">
    <source>
        <dbReference type="PROSITE" id="PS50113"/>
    </source>
</evidence>
<feature type="transmembrane region" description="Helical" evidence="7">
    <location>
        <begin position="20"/>
        <end position="41"/>
    </location>
</feature>
<dbReference type="InterPro" id="IPR035965">
    <property type="entry name" value="PAS-like_dom_sf"/>
</dbReference>
<feature type="domain" description="PAS" evidence="9">
    <location>
        <begin position="250"/>
        <end position="314"/>
    </location>
</feature>
<dbReference type="Gene3D" id="3.30.450.20">
    <property type="entry name" value="PAS domain"/>
    <property type="match status" value="5"/>
</dbReference>
<dbReference type="InterPro" id="IPR036097">
    <property type="entry name" value="HisK_dim/P_sf"/>
</dbReference>
<feature type="domain" description="PAC" evidence="10">
    <location>
        <begin position="705"/>
        <end position="757"/>
    </location>
</feature>
<dbReference type="Gene3D" id="2.10.70.100">
    <property type="match status" value="1"/>
</dbReference>
<dbReference type="EC" id="2.7.13.3" evidence="2"/>
<evidence type="ECO:0000313" key="12">
    <source>
        <dbReference type="Proteomes" id="UP000478546"/>
    </source>
</evidence>
<dbReference type="Pfam" id="PF08447">
    <property type="entry name" value="PAS_3"/>
    <property type="match status" value="3"/>
</dbReference>
<dbReference type="PROSITE" id="PS50109">
    <property type="entry name" value="HIS_KIN"/>
    <property type="match status" value="1"/>
</dbReference>
<dbReference type="InterPro" id="IPR036890">
    <property type="entry name" value="HATPase_C_sf"/>
</dbReference>
<dbReference type="Pfam" id="PF12729">
    <property type="entry name" value="4HB_MCP_1"/>
    <property type="match status" value="1"/>
</dbReference>
<keyword evidence="12" id="KW-1185">Reference proteome</keyword>
<accession>A0A6B2H9D9</accession>
<organism evidence="11 12">
    <name type="scientific">Pontibacter fetidus</name>
    <dbReference type="NCBI Taxonomy" id="2700082"/>
    <lineage>
        <taxon>Bacteria</taxon>
        <taxon>Pseudomonadati</taxon>
        <taxon>Bacteroidota</taxon>
        <taxon>Cytophagia</taxon>
        <taxon>Cytophagales</taxon>
        <taxon>Hymenobacteraceae</taxon>
        <taxon>Pontibacter</taxon>
    </lineage>
</organism>
<dbReference type="InterPro" id="IPR000014">
    <property type="entry name" value="PAS"/>
</dbReference>
<dbReference type="SMART" id="SM00091">
    <property type="entry name" value="PAS"/>
    <property type="match status" value="5"/>
</dbReference>
<dbReference type="SMART" id="SM00387">
    <property type="entry name" value="HATPase_c"/>
    <property type="match status" value="1"/>
</dbReference>
<evidence type="ECO:0000259" key="9">
    <source>
        <dbReference type="PROSITE" id="PS50112"/>
    </source>
</evidence>
<keyword evidence="3" id="KW-0597">Phosphoprotein</keyword>
<dbReference type="PANTHER" id="PTHR43304:SF1">
    <property type="entry name" value="PAC DOMAIN-CONTAINING PROTEIN"/>
    <property type="match status" value="1"/>
</dbReference>
<evidence type="ECO:0000256" key="2">
    <source>
        <dbReference type="ARBA" id="ARBA00012438"/>
    </source>
</evidence>
<feature type="domain" description="Histidine kinase" evidence="8">
    <location>
        <begin position="902"/>
        <end position="1116"/>
    </location>
</feature>
<feature type="domain" description="PAC" evidence="10">
    <location>
        <begin position="456"/>
        <end position="508"/>
    </location>
</feature>
<keyword evidence="5" id="KW-0418">Kinase</keyword>
<keyword evidence="7" id="KW-0472">Membrane</keyword>
<feature type="domain" description="PAC" evidence="10">
    <location>
        <begin position="832"/>
        <end position="884"/>
    </location>
</feature>
<dbReference type="SUPFAM" id="SSF47384">
    <property type="entry name" value="Homodimeric domain of signal transducing histidine kinase"/>
    <property type="match status" value="1"/>
</dbReference>
<feature type="transmembrane region" description="Helical" evidence="7">
    <location>
        <begin position="201"/>
        <end position="219"/>
    </location>
</feature>
<keyword evidence="7" id="KW-1133">Transmembrane helix</keyword>
<proteinExistence type="predicted"/>
<evidence type="ECO:0000256" key="7">
    <source>
        <dbReference type="SAM" id="Phobius"/>
    </source>
</evidence>
<dbReference type="CDD" id="cd00075">
    <property type="entry name" value="HATPase"/>
    <property type="match status" value="1"/>
</dbReference>
<keyword evidence="4" id="KW-0808">Transferase</keyword>
<evidence type="ECO:0000256" key="5">
    <source>
        <dbReference type="ARBA" id="ARBA00022777"/>
    </source>
</evidence>
<sequence length="1128" mass="129010">MKYRQQTRQILLNHSKTTRLAAFVFAVLAITLLIISAYSYLAAQKVQEDYNKMVSESLHRLELITKLHRNEDLVYSLVIKYMKTSDKHEMEEAKQQIRQLNNIIQTDLKELEKLLYIPSRRQLLHTYQTNRQPYASMLQEVLSAGQQQQSGAANNIADQKLLLAYKQHQLYLNRLGDTISINTRKRSTIALTTIHNTIRNYNVLLLIALLMTGVAAYLIREVLKQMSFNDVLLKSEKRERQQLEHALTESQLIYTSLFRNIAIPIWVFDVNTLKILEVNKAAMQEYGYSRQEFLNLTIAQLQPAEQVAKLKELIPLINDNYSFSFNENWLHVRKDGSAFYVDIKSHSLPPQGNIKPRVVVAINIDEQVKAIQKLERRERQLLGVSSSIPGAVYQFQLDKDMDFSFPFISGSLLNMYGVTPNDIYQDPNLLFKAAHPDELEAIWESIYESARTLSPWMKELRMWSPGDNKWIWIRGHSLPTPKDDGSILYNGTLIDITTQKEAQHQLLESEANLTALLDSSPQAIYLLDKDLKVISFNKVAAEEVSRLQIKQLQTGQSMLNYAATEQLDSLIKDHQQALQGNTVTYDTGCGSHWFEVSYRPVFTQSKDTIAVALSIHDISEQRNIVKAIKENESQLLRSQELAKAGSWEYEIDRNVMKFSQNMYRIYELPEEFRPTFNNILDLFHPEDKDISLEAYYRVIETKTTTDLEHRVLLPNGTLKYLYHIMEPVTDMEGKVIKVVGTTQDITEQKDRELEITETKNRFQSTIENIPEIILSADTNIRIFYISPQCYELTGYTEDEFLASNLWPEIIHKDDLELLESRLLNEGLAGYRLKHECRIITKSGETRWVMLRMSPKLNAEGKVIRLDSSVADITESKLAEEKKTQLAEKLQIQNQNLQQFAYIVSHNLRAPIANILGLSSIYDSANPQAPINQRVIENMYKSAKLLDNTIRDLNELLSMRSELDDAQEKVFFEDVLKQVNASLTNEIAAAGAVLTCDFEMAPAIVTIKSYLKSILHNLISNALKYRDEAKILNIKLQTFEVDGYICLQVSDNGLGIDLQKEKGKVFGLYKRFHAHVAGKGLGLHLVKTQAELLGGKVAVDSSVGVGTTFSVYFLKNSVVDELNKKSSID</sequence>
<dbReference type="SMART" id="SM00388">
    <property type="entry name" value="HisKA"/>
    <property type="match status" value="1"/>
</dbReference>
<comment type="catalytic activity">
    <reaction evidence="1">
        <text>ATP + protein L-histidine = ADP + protein N-phospho-L-histidine.</text>
        <dbReference type="EC" id="2.7.13.3"/>
    </reaction>
</comment>
<dbReference type="Gene3D" id="1.10.287.130">
    <property type="match status" value="1"/>
</dbReference>
<evidence type="ECO:0000313" key="11">
    <source>
        <dbReference type="EMBL" id="NDK55884.1"/>
    </source>
</evidence>
<comment type="caution">
    <text evidence="11">The sequence shown here is derived from an EMBL/GenBank/DDBJ whole genome shotgun (WGS) entry which is preliminary data.</text>
</comment>
<dbReference type="InterPro" id="IPR003594">
    <property type="entry name" value="HATPase_dom"/>
</dbReference>
<evidence type="ECO:0000256" key="6">
    <source>
        <dbReference type="SAM" id="Coils"/>
    </source>
</evidence>
<dbReference type="PANTHER" id="PTHR43304">
    <property type="entry name" value="PHYTOCHROME-LIKE PROTEIN CPH1"/>
    <property type="match status" value="1"/>
</dbReference>
<dbReference type="PROSITE" id="PS50112">
    <property type="entry name" value="PAS"/>
    <property type="match status" value="2"/>
</dbReference>
<gene>
    <name evidence="11" type="ORF">GWO68_08145</name>
</gene>
<dbReference type="NCBIfam" id="TIGR00229">
    <property type="entry name" value="sensory_box"/>
    <property type="match status" value="4"/>
</dbReference>
<dbReference type="SMART" id="SM00086">
    <property type="entry name" value="PAC"/>
    <property type="match status" value="3"/>
</dbReference>
<dbReference type="InterPro" id="IPR005467">
    <property type="entry name" value="His_kinase_dom"/>
</dbReference>
<dbReference type="InterPro" id="IPR024478">
    <property type="entry name" value="HlyB_4HB_MCP"/>
</dbReference>
<dbReference type="Pfam" id="PF08448">
    <property type="entry name" value="PAS_4"/>
    <property type="match status" value="1"/>
</dbReference>
<dbReference type="InterPro" id="IPR052162">
    <property type="entry name" value="Sensor_kinase/Photoreceptor"/>
</dbReference>
<keyword evidence="6" id="KW-0175">Coiled coil</keyword>
<dbReference type="Proteomes" id="UP000478546">
    <property type="component" value="Unassembled WGS sequence"/>
</dbReference>
<dbReference type="InterPro" id="IPR004358">
    <property type="entry name" value="Sig_transdc_His_kin-like_C"/>
</dbReference>
<protein>
    <recommendedName>
        <fullName evidence="2">histidine kinase</fullName>
        <ecNumber evidence="2">2.7.13.3</ecNumber>
    </recommendedName>
</protein>
<dbReference type="Gene3D" id="3.30.565.10">
    <property type="entry name" value="Histidine kinase-like ATPase, C-terminal domain"/>
    <property type="match status" value="1"/>
</dbReference>
<feature type="coiled-coil region" evidence="6">
    <location>
        <begin position="83"/>
        <end position="114"/>
    </location>
</feature>
<dbReference type="InterPro" id="IPR013655">
    <property type="entry name" value="PAS_fold_3"/>
</dbReference>
<evidence type="ECO:0000259" key="8">
    <source>
        <dbReference type="PROSITE" id="PS50109"/>
    </source>
</evidence>
<dbReference type="EMBL" id="JAAEAA010000008">
    <property type="protein sequence ID" value="NDK55884.1"/>
    <property type="molecule type" value="Genomic_DNA"/>
</dbReference>
<dbReference type="InterPro" id="IPR000700">
    <property type="entry name" value="PAS-assoc_C"/>
</dbReference>
<dbReference type="CDD" id="cd00130">
    <property type="entry name" value="PAS"/>
    <property type="match status" value="4"/>
</dbReference>
<dbReference type="Pfam" id="PF02518">
    <property type="entry name" value="HATPase_c"/>
    <property type="match status" value="1"/>
</dbReference>
<keyword evidence="7" id="KW-0812">Transmembrane</keyword>
<evidence type="ECO:0000256" key="4">
    <source>
        <dbReference type="ARBA" id="ARBA00022679"/>
    </source>
</evidence>
<name>A0A6B2H9D9_9BACT</name>
<dbReference type="GO" id="GO:0000155">
    <property type="term" value="F:phosphorelay sensor kinase activity"/>
    <property type="evidence" value="ECO:0007669"/>
    <property type="project" value="InterPro"/>
</dbReference>
<dbReference type="InterPro" id="IPR003661">
    <property type="entry name" value="HisK_dim/P_dom"/>
</dbReference>
<dbReference type="AlphaFoldDB" id="A0A6B2H9D9"/>
<dbReference type="SUPFAM" id="SSF55785">
    <property type="entry name" value="PYP-like sensor domain (PAS domain)"/>
    <property type="match status" value="5"/>
</dbReference>
<dbReference type="InterPro" id="IPR013656">
    <property type="entry name" value="PAS_4"/>
</dbReference>
<evidence type="ECO:0000256" key="3">
    <source>
        <dbReference type="ARBA" id="ARBA00022553"/>
    </source>
</evidence>
<reference evidence="11 12" key="1">
    <citation type="submission" date="2020-01" db="EMBL/GenBank/DDBJ databases">
        <authorList>
            <person name="Kim M.K."/>
        </authorList>
    </citation>
    <scope>NUCLEOTIDE SEQUENCE [LARGE SCALE GENOMIC DNA]</scope>
    <source>
        <strain evidence="11 12">BT213</strain>
    </source>
</reference>
<dbReference type="Pfam" id="PF13426">
    <property type="entry name" value="PAS_9"/>
    <property type="match status" value="1"/>
</dbReference>
<dbReference type="SUPFAM" id="SSF55874">
    <property type="entry name" value="ATPase domain of HSP90 chaperone/DNA topoisomerase II/histidine kinase"/>
    <property type="match status" value="1"/>
</dbReference>
<feature type="domain" description="PAS" evidence="9">
    <location>
        <begin position="758"/>
        <end position="830"/>
    </location>
</feature>
<evidence type="ECO:0000256" key="1">
    <source>
        <dbReference type="ARBA" id="ARBA00000085"/>
    </source>
</evidence>